<dbReference type="PATRIC" id="fig|1432052.4.peg.3404"/>
<dbReference type="GO" id="GO:0003700">
    <property type="term" value="F:DNA-binding transcription factor activity"/>
    <property type="evidence" value="ECO:0007669"/>
    <property type="project" value="InterPro"/>
</dbReference>
<dbReference type="Gene3D" id="1.10.10.60">
    <property type="entry name" value="Homeodomain-like"/>
    <property type="match status" value="2"/>
</dbReference>
<dbReference type="PROSITE" id="PS01124">
    <property type="entry name" value="HTH_ARAC_FAMILY_2"/>
    <property type="match status" value="1"/>
</dbReference>
<dbReference type="RefSeq" id="WP_069152877.1">
    <property type="nucleotide sequence ID" value="NZ_MCGH01000002.1"/>
</dbReference>
<protein>
    <submittedName>
        <fullName evidence="6">HTH-type transcriptional regulator YesS</fullName>
    </submittedName>
</protein>
<evidence type="ECO:0000313" key="7">
    <source>
        <dbReference type="Proteomes" id="UP000094067"/>
    </source>
</evidence>
<dbReference type="InterPro" id="IPR018060">
    <property type="entry name" value="HTH_AraC"/>
</dbReference>
<feature type="domain" description="HTH araC/xylS-type" evidence="5">
    <location>
        <begin position="679"/>
        <end position="777"/>
    </location>
</feature>
<comment type="caution">
    <text evidence="6">The sequence shown here is derived from an EMBL/GenBank/DDBJ whole genome shotgun (WGS) entry which is preliminary data.</text>
</comment>
<dbReference type="Gene3D" id="3.30.70.270">
    <property type="match status" value="1"/>
</dbReference>
<dbReference type="SUPFAM" id="SSF46689">
    <property type="entry name" value="Homeodomain-like"/>
    <property type="match status" value="1"/>
</dbReference>
<keyword evidence="4" id="KW-1133">Transmembrane helix</keyword>
<evidence type="ECO:0000259" key="5">
    <source>
        <dbReference type="PROSITE" id="PS01124"/>
    </source>
</evidence>
<dbReference type="EMBL" id="MCGH01000002">
    <property type="protein sequence ID" value="ODM07166.1"/>
    <property type="molecule type" value="Genomic_DNA"/>
</dbReference>
<feature type="transmembrane region" description="Helical" evidence="4">
    <location>
        <begin position="311"/>
        <end position="334"/>
    </location>
</feature>
<dbReference type="Gene3D" id="3.30.450.20">
    <property type="entry name" value="PAS domain"/>
    <property type="match status" value="1"/>
</dbReference>
<evidence type="ECO:0000256" key="2">
    <source>
        <dbReference type="ARBA" id="ARBA00023125"/>
    </source>
</evidence>
<gene>
    <name evidence="6" type="primary">yesS_10</name>
    <name evidence="6" type="ORF">BEI61_03056</name>
</gene>
<dbReference type="SMART" id="SM00342">
    <property type="entry name" value="HTH_ARAC"/>
    <property type="match status" value="1"/>
</dbReference>
<accession>A0A1E3AG53</accession>
<evidence type="ECO:0000256" key="4">
    <source>
        <dbReference type="SAM" id="Phobius"/>
    </source>
</evidence>
<sequence length="780" mass="90482">MRRFSFFWQIFLMIFCVLIIPTSLIAYYAMQDVAKYAEDNIAVSKLDNLESVSDATELILSSYTRNVIQFANSAAYRNLGQVTSYQELNIDFEMVRTAWDAQSYLSRVFGTEKMVQSCFYVGKSSDFVISSDKNICRLENYASLDWMKDKAVSETGIRGEWIARELYNNQDGKDGGESQGRSKIPVLSYVYSISPLITAKGGYIVCNIYNSRLSEFINPSNQASGVCYILDEDRNIICHPDNAFFLGGEENPLILDNIFGSKQRTGYFDYEKDGVRYLCAFKRSSFNNWTYVVNYSMDEIMRQVKSVTSTAMLIIMFAIAVEMVLVLLISYWIFKPFRMLFNNVKENMTEGMTEKASSKNEVYYLNEVFKKMKSEESQIHDILEKKNSDAQRLHLREMLTGTLESREKKESFTKMFPYEHFMVLLASVDDGSEMLRKYNSDERMFYFLQIEELFTDCLSQEGYEAKSIRFRSTTCAVVLNIKTYDQRKTAEYITDKLELVKQQVRQIFDYTLTIGISAVHADINDLNEGMAEATAAVKHRIIAGKNQVIFWNPRMNESKRYYYPYTSENKIINYLKQQNTEAVYGELELVRKQLSNIEDISYDNVVLVYQQMIGAIIKAMMEEKIQISKFMGNGRQAYTTIAEKDTIEEIELFVKGFIRQIQDYLGEVTEEKEDVKLYDRIIAYLDEHYKEDIDYEEAAGEIGISYSYMRRVVKEGGDISMVDYVNRLRIHEAKKLLLTTDLKIPEIAGMVGYHNVQSLNRFFKKYEGTTPNSVRDLEKK</sequence>
<name>A0A1E3AG53_9FIRM</name>
<keyword evidence="4" id="KW-0812">Transmembrane</keyword>
<dbReference type="InterPro" id="IPR043128">
    <property type="entry name" value="Rev_trsase/Diguanyl_cyclase"/>
</dbReference>
<feature type="transmembrane region" description="Helical" evidence="4">
    <location>
        <begin position="6"/>
        <end position="29"/>
    </location>
</feature>
<reference evidence="6 7" key="1">
    <citation type="submission" date="2016-07" db="EMBL/GenBank/DDBJ databases">
        <title>Characterization of isolates of Eisenbergiella tayi derived from blood cultures, using whole genome sequencing.</title>
        <authorList>
            <person name="Burdz T."/>
            <person name="Wiebe D."/>
            <person name="Huynh C."/>
            <person name="Bernard K."/>
        </authorList>
    </citation>
    <scope>NUCLEOTIDE SEQUENCE [LARGE SCALE GENOMIC DNA]</scope>
    <source>
        <strain evidence="6 7">NML 110608</strain>
    </source>
</reference>
<organism evidence="6 7">
    <name type="scientific">Eisenbergiella tayi</name>
    <dbReference type="NCBI Taxonomy" id="1432052"/>
    <lineage>
        <taxon>Bacteria</taxon>
        <taxon>Bacillati</taxon>
        <taxon>Bacillota</taxon>
        <taxon>Clostridia</taxon>
        <taxon>Lachnospirales</taxon>
        <taxon>Lachnospiraceae</taxon>
        <taxon>Eisenbergiella</taxon>
    </lineage>
</organism>
<proteinExistence type="predicted"/>
<evidence type="ECO:0000313" key="6">
    <source>
        <dbReference type="EMBL" id="ODM07166.1"/>
    </source>
</evidence>
<dbReference type="Pfam" id="PF12833">
    <property type="entry name" value="HTH_18"/>
    <property type="match status" value="1"/>
</dbReference>
<dbReference type="GO" id="GO:0043565">
    <property type="term" value="F:sequence-specific DNA binding"/>
    <property type="evidence" value="ECO:0007669"/>
    <property type="project" value="InterPro"/>
</dbReference>
<evidence type="ECO:0000256" key="3">
    <source>
        <dbReference type="ARBA" id="ARBA00023163"/>
    </source>
</evidence>
<keyword evidence="3" id="KW-0804">Transcription</keyword>
<keyword evidence="2" id="KW-0238">DNA-binding</keyword>
<dbReference type="PANTHER" id="PTHR43280:SF28">
    <property type="entry name" value="HTH-TYPE TRANSCRIPTIONAL ACTIVATOR RHAS"/>
    <property type="match status" value="1"/>
</dbReference>
<dbReference type="Proteomes" id="UP000094067">
    <property type="component" value="Unassembled WGS sequence"/>
</dbReference>
<evidence type="ECO:0000256" key="1">
    <source>
        <dbReference type="ARBA" id="ARBA00023015"/>
    </source>
</evidence>
<dbReference type="InterPro" id="IPR009057">
    <property type="entry name" value="Homeodomain-like_sf"/>
</dbReference>
<dbReference type="AlphaFoldDB" id="A0A1E3AG53"/>
<dbReference type="PANTHER" id="PTHR43280">
    <property type="entry name" value="ARAC-FAMILY TRANSCRIPTIONAL REGULATOR"/>
    <property type="match status" value="1"/>
</dbReference>
<keyword evidence="1" id="KW-0805">Transcription regulation</keyword>
<keyword evidence="4" id="KW-0472">Membrane</keyword>